<gene>
    <name evidence="2" type="ORF">RV00_GL000042</name>
</gene>
<dbReference type="AlphaFoldDB" id="A0A1L8SYH5"/>
<dbReference type="Proteomes" id="UP000183700">
    <property type="component" value="Unassembled WGS sequence"/>
</dbReference>
<reference evidence="2 3" key="1">
    <citation type="submission" date="2014-12" db="EMBL/GenBank/DDBJ databases">
        <title>Draft genome sequences of 29 type strains of Enterococci.</title>
        <authorList>
            <person name="Zhong Z."/>
            <person name="Sun Z."/>
            <person name="Liu W."/>
            <person name="Zhang W."/>
            <person name="Zhang H."/>
        </authorList>
    </citation>
    <scope>NUCLEOTIDE SEQUENCE [LARGE SCALE GENOMIC DNA]</scope>
    <source>
        <strain evidence="2 3">DSM 22802</strain>
    </source>
</reference>
<dbReference type="Gene3D" id="3.40.50.1820">
    <property type="entry name" value="alpha/beta hydrolase"/>
    <property type="match status" value="1"/>
</dbReference>
<dbReference type="Pfam" id="PF02230">
    <property type="entry name" value="Abhydrolase_2"/>
    <property type="match status" value="1"/>
</dbReference>
<evidence type="ECO:0000259" key="1">
    <source>
        <dbReference type="Pfam" id="PF02230"/>
    </source>
</evidence>
<dbReference type="GO" id="GO:0016787">
    <property type="term" value="F:hydrolase activity"/>
    <property type="evidence" value="ECO:0007669"/>
    <property type="project" value="InterPro"/>
</dbReference>
<comment type="caution">
    <text evidence="2">The sequence shown here is derived from an EMBL/GenBank/DDBJ whole genome shotgun (WGS) entry which is preliminary data.</text>
</comment>
<name>A0A1L8SYH5_9ENTE</name>
<dbReference type="STRING" id="319970.RV00_GL000042"/>
<dbReference type="SUPFAM" id="SSF53474">
    <property type="entry name" value="alpha/beta-Hydrolases"/>
    <property type="match status" value="1"/>
</dbReference>
<proteinExistence type="predicted"/>
<dbReference type="InterPro" id="IPR003140">
    <property type="entry name" value="PLipase/COase/thioEstase"/>
</dbReference>
<organism evidence="2 3">
    <name type="scientific">Enterococcus devriesei</name>
    <dbReference type="NCBI Taxonomy" id="319970"/>
    <lineage>
        <taxon>Bacteria</taxon>
        <taxon>Bacillati</taxon>
        <taxon>Bacillota</taxon>
        <taxon>Bacilli</taxon>
        <taxon>Lactobacillales</taxon>
        <taxon>Enterococcaceae</taxon>
        <taxon>Enterococcus</taxon>
    </lineage>
</organism>
<evidence type="ECO:0000313" key="3">
    <source>
        <dbReference type="Proteomes" id="UP000183700"/>
    </source>
</evidence>
<keyword evidence="3" id="KW-1185">Reference proteome</keyword>
<sequence length="203" mass="23145">MEEMKYIYQAGKPDGKKFILLHGTGGDEHSLVELVNLLDEEATILSFRGGIQENGMNRFFRRHGLNQFDFASLEKETDTLLKEIREISAEKGIPLSEWILVGYSNGANIAAHLLLERETELAHGIFFHPMSLEVHTQTFPLESKKIWVSYGGEQDPIVSTASFTELVEVFRKRQGKVDVFESTYGHQLTMEEVQAARTWLKEL</sequence>
<accession>A0A1L8SYH5</accession>
<dbReference type="InterPro" id="IPR029058">
    <property type="entry name" value="AB_hydrolase_fold"/>
</dbReference>
<evidence type="ECO:0000313" key="2">
    <source>
        <dbReference type="EMBL" id="OJG37085.1"/>
    </source>
</evidence>
<dbReference type="EMBL" id="JXKM01000001">
    <property type="protein sequence ID" value="OJG37085.1"/>
    <property type="molecule type" value="Genomic_DNA"/>
</dbReference>
<protein>
    <submittedName>
        <fullName evidence="2">Phospholipase/carboxylesterase</fullName>
    </submittedName>
</protein>
<feature type="domain" description="Phospholipase/carboxylesterase/thioesterase" evidence="1">
    <location>
        <begin position="6"/>
        <end position="201"/>
    </location>
</feature>